<feature type="region of interest" description="Disordered" evidence="8">
    <location>
        <begin position="85"/>
        <end position="106"/>
    </location>
</feature>
<dbReference type="InterPro" id="IPR025713">
    <property type="entry name" value="MotB-like_N_dom"/>
</dbReference>
<dbReference type="InterPro" id="IPR036737">
    <property type="entry name" value="OmpA-like_sf"/>
</dbReference>
<dbReference type="OrthoDB" id="9815217at2"/>
<dbReference type="Gene3D" id="3.30.1330.60">
    <property type="entry name" value="OmpA-like domain"/>
    <property type="match status" value="1"/>
</dbReference>
<dbReference type="Proteomes" id="UP000192923">
    <property type="component" value="Unassembled WGS sequence"/>
</dbReference>
<keyword evidence="6 7" id="KW-0472">Membrane</keyword>
<evidence type="ECO:0000256" key="2">
    <source>
        <dbReference type="ARBA" id="ARBA00008914"/>
    </source>
</evidence>
<accession>A0A1Y6CXG4</accession>
<keyword evidence="5 9" id="KW-1133">Transmembrane helix</keyword>
<dbReference type="PANTHER" id="PTHR30329">
    <property type="entry name" value="STATOR ELEMENT OF FLAGELLAR MOTOR COMPLEX"/>
    <property type="match status" value="1"/>
</dbReference>
<evidence type="ECO:0000313" key="11">
    <source>
        <dbReference type="EMBL" id="SMF94966.1"/>
    </source>
</evidence>
<proteinExistence type="inferred from homology"/>
<evidence type="ECO:0000256" key="8">
    <source>
        <dbReference type="SAM" id="MobiDB-lite"/>
    </source>
</evidence>
<feature type="compositionally biased region" description="Pro residues" evidence="8">
    <location>
        <begin position="266"/>
        <end position="282"/>
    </location>
</feature>
<feature type="domain" description="OmpA-like" evidence="10">
    <location>
        <begin position="136"/>
        <end position="256"/>
    </location>
</feature>
<sequence length="282" mass="31081">MARRKRSEDEHENLERWLVSYADFITLLFAFFVVMYSISSINEGKYRVLSRTLAEVFMEDGRKVSRAGEPVQIYDGAPGEYLVGSPETGLGAESPEPTAGADPQQEQARLEAVADRLEAVLSPYIQDDLAVVKRHEFWLEVEMKSGLFFPSGKAALAPESLPVLYRLSEIFREIPNPINIEGHTDNMPISTAEFPSNWVLSSARAAAVVGQLTRNGIDPRRLAAIGYGEYHPVAENTAEEGRYRNRRVVLVVMSNGAARYGAPAQDAPPRPAAPPVPATVKP</sequence>
<dbReference type="PANTHER" id="PTHR30329:SF20">
    <property type="entry name" value="EXPORTED PROTEIN"/>
    <property type="match status" value="1"/>
</dbReference>
<keyword evidence="4 9" id="KW-0812">Transmembrane</keyword>
<dbReference type="NCBIfam" id="NF006541">
    <property type="entry name" value="PRK09038.1"/>
    <property type="match status" value="1"/>
</dbReference>
<dbReference type="InterPro" id="IPR006665">
    <property type="entry name" value="OmpA-like"/>
</dbReference>
<evidence type="ECO:0000256" key="9">
    <source>
        <dbReference type="SAM" id="Phobius"/>
    </source>
</evidence>
<name>A0A1Y6CXG4_9GAMM</name>
<evidence type="ECO:0000256" key="6">
    <source>
        <dbReference type="ARBA" id="ARBA00023136"/>
    </source>
</evidence>
<comment type="subcellular location">
    <subcellularLocation>
        <location evidence="1">Cell membrane</location>
        <topology evidence="1">Single-pass membrane protein</topology>
    </subcellularLocation>
</comment>
<evidence type="ECO:0000259" key="10">
    <source>
        <dbReference type="PROSITE" id="PS51123"/>
    </source>
</evidence>
<evidence type="ECO:0000256" key="7">
    <source>
        <dbReference type="PROSITE-ProRule" id="PRU00473"/>
    </source>
</evidence>
<organism evidence="11 12">
    <name type="scientific">Methylomagnum ishizawai</name>
    <dbReference type="NCBI Taxonomy" id="1760988"/>
    <lineage>
        <taxon>Bacteria</taxon>
        <taxon>Pseudomonadati</taxon>
        <taxon>Pseudomonadota</taxon>
        <taxon>Gammaproteobacteria</taxon>
        <taxon>Methylococcales</taxon>
        <taxon>Methylococcaceae</taxon>
        <taxon>Methylomagnum</taxon>
    </lineage>
</organism>
<evidence type="ECO:0000256" key="3">
    <source>
        <dbReference type="ARBA" id="ARBA00022475"/>
    </source>
</evidence>
<dbReference type="InterPro" id="IPR050330">
    <property type="entry name" value="Bact_OuterMem_StrucFunc"/>
</dbReference>
<dbReference type="CDD" id="cd07185">
    <property type="entry name" value="OmpA_C-like"/>
    <property type="match status" value="1"/>
</dbReference>
<reference evidence="11 12" key="1">
    <citation type="submission" date="2016-12" db="EMBL/GenBank/DDBJ databases">
        <authorList>
            <person name="Song W.-J."/>
            <person name="Kurnit D.M."/>
        </authorList>
    </citation>
    <scope>NUCLEOTIDE SEQUENCE [LARGE SCALE GENOMIC DNA]</scope>
    <source>
        <strain evidence="11 12">175</strain>
    </source>
</reference>
<feature type="transmembrane region" description="Helical" evidence="9">
    <location>
        <begin position="21"/>
        <end position="38"/>
    </location>
</feature>
<feature type="region of interest" description="Disordered" evidence="8">
    <location>
        <begin position="260"/>
        <end position="282"/>
    </location>
</feature>
<dbReference type="RefSeq" id="WP_085212800.1">
    <property type="nucleotide sequence ID" value="NZ_FXAM01000001.1"/>
</dbReference>
<protein>
    <submittedName>
        <fullName evidence="11">Chemotaxis protein MotB</fullName>
    </submittedName>
</protein>
<dbReference type="SUPFAM" id="SSF103088">
    <property type="entry name" value="OmpA-like"/>
    <property type="match status" value="1"/>
</dbReference>
<dbReference type="AlphaFoldDB" id="A0A1Y6CXG4"/>
<gene>
    <name evidence="11" type="ORF">SAMN02949497_2305</name>
</gene>
<evidence type="ECO:0000256" key="4">
    <source>
        <dbReference type="ARBA" id="ARBA00022692"/>
    </source>
</evidence>
<dbReference type="PROSITE" id="PS51123">
    <property type="entry name" value="OMPA_2"/>
    <property type="match status" value="1"/>
</dbReference>
<keyword evidence="3" id="KW-1003">Cell membrane</keyword>
<dbReference type="GO" id="GO:0005886">
    <property type="term" value="C:plasma membrane"/>
    <property type="evidence" value="ECO:0007669"/>
    <property type="project" value="UniProtKB-SubCell"/>
</dbReference>
<evidence type="ECO:0000256" key="1">
    <source>
        <dbReference type="ARBA" id="ARBA00004162"/>
    </source>
</evidence>
<dbReference type="Pfam" id="PF13677">
    <property type="entry name" value="MotB_plug"/>
    <property type="match status" value="1"/>
</dbReference>
<evidence type="ECO:0000313" key="12">
    <source>
        <dbReference type="Proteomes" id="UP000192923"/>
    </source>
</evidence>
<comment type="similarity">
    <text evidence="2">Belongs to the MotB family.</text>
</comment>
<dbReference type="EMBL" id="FXAM01000001">
    <property type="protein sequence ID" value="SMF94966.1"/>
    <property type="molecule type" value="Genomic_DNA"/>
</dbReference>
<dbReference type="Pfam" id="PF00691">
    <property type="entry name" value="OmpA"/>
    <property type="match status" value="1"/>
</dbReference>
<evidence type="ECO:0000256" key="5">
    <source>
        <dbReference type="ARBA" id="ARBA00022989"/>
    </source>
</evidence>
<dbReference type="STRING" id="1760988.SAMN02949497_2305"/>
<keyword evidence="12" id="KW-1185">Reference proteome</keyword>